<dbReference type="InterPro" id="IPR037379">
    <property type="entry name" value="WDR74/Nsa1"/>
</dbReference>
<dbReference type="SMART" id="SM00320">
    <property type="entry name" value="WD40"/>
    <property type="match status" value="3"/>
</dbReference>
<comment type="caution">
    <text evidence="2">The sequence shown here is derived from an EMBL/GenBank/DDBJ whole genome shotgun (WGS) entry which is preliminary data.</text>
</comment>
<proteinExistence type="predicted"/>
<evidence type="ECO:0000256" key="1">
    <source>
        <dbReference type="SAM" id="MobiDB-lite"/>
    </source>
</evidence>
<evidence type="ECO:0000313" key="2">
    <source>
        <dbReference type="EMBL" id="CAH3150137.1"/>
    </source>
</evidence>
<dbReference type="Gene3D" id="2.130.10.10">
    <property type="entry name" value="YVTN repeat-like/Quinoprotein amine dehydrogenase"/>
    <property type="match status" value="2"/>
</dbReference>
<dbReference type="PANTHER" id="PTHR16038:SF4">
    <property type="entry name" value="WD REPEAT-CONTAINING PROTEIN 74"/>
    <property type="match status" value="1"/>
</dbReference>
<dbReference type="SUPFAM" id="SSF50978">
    <property type="entry name" value="WD40 repeat-like"/>
    <property type="match status" value="1"/>
</dbReference>
<dbReference type="PANTHER" id="PTHR16038">
    <property type="entry name" value="NOP SEVEN ASSOCIATED PROTEIN 1"/>
    <property type="match status" value="1"/>
</dbReference>
<sequence length="372" mass="41399">MADVWVGSETGLLKGVDLKKGSFTNYGVTEKVDRSHAICSMHWVDEDENQILLGLENGIVKTFDVSKGEFVAEKSFPINDKKLKGLFKWENSFVTCVESGLLQIWRDNDNLTDVRVGANVSTVHQNPLCPFQIGTGGQKNDLKLWDLSRPEEAVFKAKNVPNDFLDLQVPVWVTDIGFLPGQGLSSRIAVGTAYHQIRLYDTKTQRRPVLSFDFDEHPVSALAVTDNENIVIVGNTVGTMGRIDLRKGQLQGHYKGFAGGIRCISCLSKQQMVASCGLDKFLRIHHLHSRKLLHKVYLKSSLNCLLLSAGEIEKNLRGAEVKGSTAALSDKSLKRTTDQEEHSDDNDDDDVWNKMDVVTSSVKRKGLQKSKN</sequence>
<protein>
    <recommendedName>
        <fullName evidence="4">WD repeat-containing protein 74</fullName>
    </recommendedName>
</protein>
<evidence type="ECO:0000313" key="3">
    <source>
        <dbReference type="Proteomes" id="UP001159405"/>
    </source>
</evidence>
<accession>A0ABN8PTX2</accession>
<keyword evidence="3" id="KW-1185">Reference proteome</keyword>
<feature type="compositionally biased region" description="Acidic residues" evidence="1">
    <location>
        <begin position="341"/>
        <end position="350"/>
    </location>
</feature>
<feature type="compositionally biased region" description="Basic and acidic residues" evidence="1">
    <location>
        <begin position="331"/>
        <end position="340"/>
    </location>
</feature>
<dbReference type="EMBL" id="CALNXK010000088">
    <property type="protein sequence ID" value="CAH3150137.1"/>
    <property type="molecule type" value="Genomic_DNA"/>
</dbReference>
<dbReference type="InterPro" id="IPR015943">
    <property type="entry name" value="WD40/YVTN_repeat-like_dom_sf"/>
</dbReference>
<dbReference type="InterPro" id="IPR036322">
    <property type="entry name" value="WD40_repeat_dom_sf"/>
</dbReference>
<feature type="region of interest" description="Disordered" evidence="1">
    <location>
        <begin position="328"/>
        <end position="353"/>
    </location>
</feature>
<reference evidence="2 3" key="1">
    <citation type="submission" date="2022-05" db="EMBL/GenBank/DDBJ databases">
        <authorList>
            <consortium name="Genoscope - CEA"/>
            <person name="William W."/>
        </authorList>
    </citation>
    <scope>NUCLEOTIDE SEQUENCE [LARGE SCALE GENOMIC DNA]</scope>
</reference>
<name>A0ABN8PTX2_9CNID</name>
<organism evidence="2 3">
    <name type="scientific">Porites lobata</name>
    <dbReference type="NCBI Taxonomy" id="104759"/>
    <lineage>
        <taxon>Eukaryota</taxon>
        <taxon>Metazoa</taxon>
        <taxon>Cnidaria</taxon>
        <taxon>Anthozoa</taxon>
        <taxon>Hexacorallia</taxon>
        <taxon>Scleractinia</taxon>
        <taxon>Fungiina</taxon>
        <taxon>Poritidae</taxon>
        <taxon>Porites</taxon>
    </lineage>
</organism>
<gene>
    <name evidence="2" type="ORF">PLOB_00047277</name>
</gene>
<dbReference type="Proteomes" id="UP001159405">
    <property type="component" value="Unassembled WGS sequence"/>
</dbReference>
<dbReference type="InterPro" id="IPR001680">
    <property type="entry name" value="WD40_rpt"/>
</dbReference>
<dbReference type="CDD" id="cd22857">
    <property type="entry name" value="WDR74"/>
    <property type="match status" value="1"/>
</dbReference>
<evidence type="ECO:0008006" key="4">
    <source>
        <dbReference type="Google" id="ProtNLM"/>
    </source>
</evidence>